<reference evidence="2 3" key="1">
    <citation type="journal article" date="2020" name="ISME J.">
        <title>Comparative genomics reveals insights into cyanobacterial evolution and habitat adaptation.</title>
        <authorList>
            <person name="Chen M.Y."/>
            <person name="Teng W.K."/>
            <person name="Zhao L."/>
            <person name="Hu C.X."/>
            <person name="Zhou Y.K."/>
            <person name="Han B.P."/>
            <person name="Song L.R."/>
            <person name="Shu W.S."/>
        </authorList>
    </citation>
    <scope>NUCLEOTIDE SEQUENCE [LARGE SCALE GENOMIC DNA]</scope>
    <source>
        <strain evidence="2 3">FACHB-260</strain>
    </source>
</reference>
<protein>
    <recommendedName>
        <fullName evidence="4">PEP-CTERM sorting domain-containing protein</fullName>
    </recommendedName>
</protein>
<evidence type="ECO:0000256" key="1">
    <source>
        <dbReference type="SAM" id="SignalP"/>
    </source>
</evidence>
<feature type="chain" id="PRO_5045243154" description="PEP-CTERM sorting domain-containing protein" evidence="1">
    <location>
        <begin position="34"/>
        <end position="198"/>
    </location>
</feature>
<sequence length="198" mass="21204">MTFINKFKQIFHAALTGATTVVLVASGANTAQAAIFTYDYIGVVTELYGGGWLLPPGSNLRGVEVGDTVSGSYSYDDQLLVPNQRNSAVLIDFTYRLQASDGNTYVETLNNFLGVPVNGIVDLNTGNITVGVNSSVPLFGGISSNQGNLFYGVRNTAIVSTFQSVIVSTTQSVPEYCPTWALLAMALAPIFLQYRRPT</sequence>
<proteinExistence type="predicted"/>
<keyword evidence="1" id="KW-0732">Signal</keyword>
<accession>A0ABR8CV71</accession>
<comment type="caution">
    <text evidence="2">The sequence shown here is derived from an EMBL/GenBank/DDBJ whole genome shotgun (WGS) entry which is preliminary data.</text>
</comment>
<evidence type="ECO:0000313" key="3">
    <source>
        <dbReference type="Proteomes" id="UP000607281"/>
    </source>
</evidence>
<keyword evidence="3" id="KW-1185">Reference proteome</keyword>
<dbReference type="EMBL" id="JACJRF010000044">
    <property type="protein sequence ID" value="MBD2346423.1"/>
    <property type="molecule type" value="Genomic_DNA"/>
</dbReference>
<evidence type="ECO:0008006" key="4">
    <source>
        <dbReference type="Google" id="ProtNLM"/>
    </source>
</evidence>
<dbReference type="Proteomes" id="UP000607281">
    <property type="component" value="Unassembled WGS sequence"/>
</dbReference>
<feature type="signal peptide" evidence="1">
    <location>
        <begin position="1"/>
        <end position="33"/>
    </location>
</feature>
<evidence type="ECO:0000313" key="2">
    <source>
        <dbReference type="EMBL" id="MBD2346423.1"/>
    </source>
</evidence>
<name>A0ABR8CV71_9NOST</name>
<gene>
    <name evidence="2" type="ORF">H6G18_20050</name>
</gene>
<dbReference type="RefSeq" id="WP_190408838.1">
    <property type="nucleotide sequence ID" value="NZ_JACJRF010000044.1"/>
</dbReference>
<organism evidence="2 3">
    <name type="scientific">Anabaena subtropica FACHB-260</name>
    <dbReference type="NCBI Taxonomy" id="2692884"/>
    <lineage>
        <taxon>Bacteria</taxon>
        <taxon>Bacillati</taxon>
        <taxon>Cyanobacteriota</taxon>
        <taxon>Cyanophyceae</taxon>
        <taxon>Nostocales</taxon>
        <taxon>Nostocaceae</taxon>
        <taxon>Anabaena</taxon>
    </lineage>
</organism>